<comment type="caution">
    <text evidence="2">The sequence shown here is derived from an EMBL/GenBank/DDBJ whole genome shotgun (WGS) entry which is preliminary data.</text>
</comment>
<dbReference type="InterPro" id="IPR040256">
    <property type="entry name" value="At4g02000-like"/>
</dbReference>
<keyword evidence="3" id="KW-1185">Reference proteome</keyword>
<name>A0ABR0R5S6_GOSAR</name>
<sequence length="98" mass="11368">MDRQTTLDVGKAIGELVAINWRDRNRGWTKFIRIKVKINTSKPLRRIVKLVGREGTEIICALKYERLPDFYYFCGLTRHTTKRCRNKVGGSELSALNL</sequence>
<evidence type="ECO:0000313" key="3">
    <source>
        <dbReference type="Proteomes" id="UP001358586"/>
    </source>
</evidence>
<dbReference type="Pfam" id="PF14392">
    <property type="entry name" value="zf-CCHC_4"/>
    <property type="match status" value="1"/>
</dbReference>
<dbReference type="PANTHER" id="PTHR31286:SF178">
    <property type="entry name" value="DUF4283 DOMAIN-CONTAINING PROTEIN"/>
    <property type="match status" value="1"/>
</dbReference>
<evidence type="ECO:0000259" key="1">
    <source>
        <dbReference type="Pfam" id="PF14392"/>
    </source>
</evidence>
<protein>
    <recommendedName>
        <fullName evidence="1">Zinc knuckle CX2CX4HX4C domain-containing protein</fullName>
    </recommendedName>
</protein>
<dbReference type="PANTHER" id="PTHR31286">
    <property type="entry name" value="GLYCINE-RICH CELL WALL STRUCTURAL PROTEIN 1.8-LIKE"/>
    <property type="match status" value="1"/>
</dbReference>
<reference evidence="2 3" key="1">
    <citation type="submission" date="2023-03" db="EMBL/GenBank/DDBJ databases">
        <title>WGS of Gossypium arboreum.</title>
        <authorList>
            <person name="Yu D."/>
        </authorList>
    </citation>
    <scope>NUCLEOTIDE SEQUENCE [LARGE SCALE GENOMIC DNA]</scope>
    <source>
        <tissue evidence="2">Leaf</tissue>
    </source>
</reference>
<dbReference type="EMBL" id="JARKNE010000001">
    <property type="protein sequence ID" value="KAK5846909.1"/>
    <property type="molecule type" value="Genomic_DNA"/>
</dbReference>
<organism evidence="2 3">
    <name type="scientific">Gossypium arboreum</name>
    <name type="common">Tree cotton</name>
    <name type="synonym">Gossypium nanking</name>
    <dbReference type="NCBI Taxonomy" id="29729"/>
    <lineage>
        <taxon>Eukaryota</taxon>
        <taxon>Viridiplantae</taxon>
        <taxon>Streptophyta</taxon>
        <taxon>Embryophyta</taxon>
        <taxon>Tracheophyta</taxon>
        <taxon>Spermatophyta</taxon>
        <taxon>Magnoliopsida</taxon>
        <taxon>eudicotyledons</taxon>
        <taxon>Gunneridae</taxon>
        <taxon>Pentapetalae</taxon>
        <taxon>rosids</taxon>
        <taxon>malvids</taxon>
        <taxon>Malvales</taxon>
        <taxon>Malvaceae</taxon>
        <taxon>Malvoideae</taxon>
        <taxon>Gossypium</taxon>
    </lineage>
</organism>
<gene>
    <name evidence="2" type="ORF">PVK06_003210</name>
</gene>
<dbReference type="InterPro" id="IPR025836">
    <property type="entry name" value="Zn_knuckle_CX2CX4HX4C"/>
</dbReference>
<evidence type="ECO:0000313" key="2">
    <source>
        <dbReference type="EMBL" id="KAK5846909.1"/>
    </source>
</evidence>
<feature type="domain" description="Zinc knuckle CX2CX4HX4C" evidence="1">
    <location>
        <begin position="40"/>
        <end position="85"/>
    </location>
</feature>
<accession>A0ABR0R5S6</accession>
<dbReference type="Proteomes" id="UP001358586">
    <property type="component" value="Chromosome 1"/>
</dbReference>
<proteinExistence type="predicted"/>